<dbReference type="PANTHER" id="PTHR23081:SF36">
    <property type="entry name" value="RNA POLYMERASE II SUBUNIT A C-TERMINAL DOMAIN PHOSPHATASE"/>
    <property type="match status" value="1"/>
</dbReference>
<dbReference type="InterPro" id="IPR004274">
    <property type="entry name" value="FCP1_dom"/>
</dbReference>
<dbReference type="InterPro" id="IPR011947">
    <property type="entry name" value="FCP1_euk"/>
</dbReference>
<dbReference type="Gene3D" id="3.40.50.1000">
    <property type="entry name" value="HAD superfamily/HAD-like"/>
    <property type="match status" value="1"/>
</dbReference>
<feature type="region of interest" description="Disordered" evidence="7">
    <location>
        <begin position="333"/>
        <end position="386"/>
    </location>
</feature>
<protein>
    <recommendedName>
        <fullName evidence="6">RNA polymerase II subunit A C-terminal domain phosphatase</fullName>
        <ecNumber evidence="6">3.1.3.16</ecNumber>
    </recommendedName>
</protein>
<dbReference type="FunFam" id="3.40.50.1000:FF:000142">
    <property type="entry name" value="Similar to FCP1-like phosphatase"/>
    <property type="match status" value="1"/>
</dbReference>
<dbReference type="CDD" id="cd17729">
    <property type="entry name" value="BRCT_CTDP1"/>
    <property type="match status" value="1"/>
</dbReference>
<dbReference type="SMART" id="SM00577">
    <property type="entry name" value="CPDc"/>
    <property type="match status" value="1"/>
</dbReference>
<name>A0A8T9BXX9_9HELO</name>
<feature type="compositionally biased region" description="Basic and acidic residues" evidence="7">
    <location>
        <begin position="442"/>
        <end position="451"/>
    </location>
</feature>
<dbReference type="SUPFAM" id="SSF52113">
    <property type="entry name" value="BRCT domain"/>
    <property type="match status" value="1"/>
</dbReference>
<comment type="catalytic activity">
    <reaction evidence="5 6">
        <text>O-phospho-L-threonyl-[protein] + H2O = L-threonyl-[protein] + phosphate</text>
        <dbReference type="Rhea" id="RHEA:47004"/>
        <dbReference type="Rhea" id="RHEA-COMP:11060"/>
        <dbReference type="Rhea" id="RHEA-COMP:11605"/>
        <dbReference type="ChEBI" id="CHEBI:15377"/>
        <dbReference type="ChEBI" id="CHEBI:30013"/>
        <dbReference type="ChEBI" id="CHEBI:43474"/>
        <dbReference type="ChEBI" id="CHEBI:61977"/>
        <dbReference type="EC" id="3.1.3.16"/>
    </reaction>
</comment>
<evidence type="ECO:0000256" key="1">
    <source>
        <dbReference type="ARBA" id="ARBA00004123"/>
    </source>
</evidence>
<dbReference type="AlphaFoldDB" id="A0A8T9BXX9"/>
<dbReference type="PROSITE" id="PS50172">
    <property type="entry name" value="BRCT"/>
    <property type="match status" value="1"/>
</dbReference>
<comment type="subcellular location">
    <subcellularLocation>
        <location evidence="1 6">Nucleus</location>
    </subcellularLocation>
</comment>
<dbReference type="Proteomes" id="UP000469558">
    <property type="component" value="Unassembled WGS sequence"/>
</dbReference>
<evidence type="ECO:0000256" key="6">
    <source>
        <dbReference type="RuleBase" id="RU366066"/>
    </source>
</evidence>
<dbReference type="PROSITE" id="PS50969">
    <property type="entry name" value="FCP1"/>
    <property type="match status" value="1"/>
</dbReference>
<feature type="compositionally biased region" description="Basic and acidic residues" evidence="7">
    <location>
        <begin position="693"/>
        <end position="703"/>
    </location>
</feature>
<organism evidence="10 11">
    <name type="scientific">Lachnellula suecica</name>
    <dbReference type="NCBI Taxonomy" id="602035"/>
    <lineage>
        <taxon>Eukaryota</taxon>
        <taxon>Fungi</taxon>
        <taxon>Dikarya</taxon>
        <taxon>Ascomycota</taxon>
        <taxon>Pezizomycotina</taxon>
        <taxon>Leotiomycetes</taxon>
        <taxon>Helotiales</taxon>
        <taxon>Lachnaceae</taxon>
        <taxon>Lachnellula</taxon>
    </lineage>
</organism>
<dbReference type="InterPro" id="IPR036420">
    <property type="entry name" value="BRCT_dom_sf"/>
</dbReference>
<dbReference type="GO" id="GO:0005634">
    <property type="term" value="C:nucleus"/>
    <property type="evidence" value="ECO:0007669"/>
    <property type="project" value="UniProtKB-SubCell"/>
</dbReference>
<dbReference type="GO" id="GO:0008420">
    <property type="term" value="F:RNA polymerase II CTD heptapeptide repeat phosphatase activity"/>
    <property type="evidence" value="ECO:0007669"/>
    <property type="project" value="UniProtKB-UniRule"/>
</dbReference>
<dbReference type="InterPro" id="IPR001357">
    <property type="entry name" value="BRCT_dom"/>
</dbReference>
<feature type="compositionally biased region" description="Acidic residues" evidence="7">
    <location>
        <begin position="799"/>
        <end position="828"/>
    </location>
</feature>
<dbReference type="InterPro" id="IPR039189">
    <property type="entry name" value="Fcp1"/>
</dbReference>
<evidence type="ECO:0000256" key="3">
    <source>
        <dbReference type="ARBA" id="ARBA00023242"/>
    </source>
</evidence>
<feature type="compositionally biased region" description="Acidic residues" evidence="7">
    <location>
        <begin position="680"/>
        <end position="692"/>
    </location>
</feature>
<feature type="compositionally biased region" description="Acidic residues" evidence="7">
    <location>
        <begin position="660"/>
        <end position="673"/>
    </location>
</feature>
<evidence type="ECO:0000256" key="2">
    <source>
        <dbReference type="ARBA" id="ARBA00022801"/>
    </source>
</evidence>
<dbReference type="Pfam" id="PF00533">
    <property type="entry name" value="BRCT"/>
    <property type="match status" value="1"/>
</dbReference>
<feature type="compositionally biased region" description="Basic and acidic residues" evidence="7">
    <location>
        <begin position="731"/>
        <end position="747"/>
    </location>
</feature>
<dbReference type="SMART" id="SM00292">
    <property type="entry name" value="BRCT"/>
    <property type="match status" value="1"/>
</dbReference>
<feature type="compositionally biased region" description="Basic and acidic residues" evidence="7">
    <location>
        <begin position="829"/>
        <end position="843"/>
    </location>
</feature>
<proteinExistence type="predicted"/>
<evidence type="ECO:0000313" key="11">
    <source>
        <dbReference type="Proteomes" id="UP000469558"/>
    </source>
</evidence>
<feature type="compositionally biased region" description="Basic and acidic residues" evidence="7">
    <location>
        <begin position="337"/>
        <end position="353"/>
    </location>
</feature>
<feature type="compositionally biased region" description="Acidic residues" evidence="7">
    <location>
        <begin position="748"/>
        <end position="757"/>
    </location>
</feature>
<dbReference type="InterPro" id="IPR023214">
    <property type="entry name" value="HAD_sf"/>
</dbReference>
<feature type="compositionally biased region" description="Basic and acidic residues" evidence="7">
    <location>
        <begin position="372"/>
        <end position="386"/>
    </location>
</feature>
<keyword evidence="2 6" id="KW-0378">Hydrolase</keyword>
<feature type="region of interest" description="Disordered" evidence="7">
    <location>
        <begin position="639"/>
        <end position="843"/>
    </location>
</feature>
<dbReference type="EC" id="3.1.3.16" evidence="6"/>
<reference evidence="10 11" key="1">
    <citation type="submission" date="2018-05" db="EMBL/GenBank/DDBJ databases">
        <title>Genome sequencing and assembly of the regulated plant pathogen Lachnellula willkommii and related sister species for the development of diagnostic species identification markers.</title>
        <authorList>
            <person name="Giroux E."/>
            <person name="Bilodeau G."/>
        </authorList>
    </citation>
    <scope>NUCLEOTIDE SEQUENCE [LARGE SCALE GENOMIC DNA]</scope>
    <source>
        <strain evidence="10 11">CBS 268.59</strain>
    </source>
</reference>
<evidence type="ECO:0000256" key="5">
    <source>
        <dbReference type="ARBA" id="ARBA00048336"/>
    </source>
</evidence>
<sequence length="843" mass="94399">MGKLLRLGPQLKYPITISKLVKRPGDAIKKEERLLEYKFTWMKTVGDESDQWNQWQQEQTTIAYFDSPADGTIKGWQVREGQAITGDMAFVEVDEDCPHSVQFQGMCGICGKDMTEMSWASASLDTERAKINMTHDQTALRVSQEEASKAEEETQRRLLQHRKLTLVVDLDQTIIHACIEPTVGEWQRDPNSPNYEAVKNVRSFQLADDGPRGVASGCNYYIKMRPGLEEFLASVAELYELHVYTMGTRAYAINIAKIVDPDKKLFGDRIISRDENGSMTQKSLARLFPENTKMVVIMDDRSDVWPHNRLNLIKVVPYDFFIGIGDINSSFLPKLQEAPKPDPPKSRPPKPETDATVETPTGEAPVTPQPTDEEKKEETKAGEEGRVSALQELVRMGGGDDQQLLQEQTAEQEKFLEAQIKDRPLLHMQEKLEKEESEEIENEAKEEKKNSDTLTLHPHQRHKILNDDDEELIHLERHLTAVHKAFYDEYDGALVNAHGGRVAQLKPGHNRKMSIKGDAADLQVVPDVAVVMPELKRPTLEGCVLVLSGLVPLGIELISSEIAMQAQSFGAKVEKEISSRTTHLVVSTNRQRTSKVREAAQRPKIKIVNEIWLYDSMSKWEKQDEKPYFVHISEADRRRISSERAEGDISSSHSNHDPDSSSDEGNESDEPDDMPSSQEEAADDDEGVMPDELEGHSPIDDLKSFNWDAADDELAEFMGSDSESETENDSSSDRESTRGVKRKSDEKSSDDEGDDSDASTSRLAKKQNTAKSRTTGLKTVKTPNSMLSESSLPTPGVTGDEEDARGLAEDDSSFGDDFEKEMEAEMEAELAREEEEAKSGDGG</sequence>
<gene>
    <name evidence="10" type="primary">fcp1</name>
    <name evidence="10" type="ORF">LSUE1_G006006</name>
</gene>
<comment type="catalytic activity">
    <reaction evidence="4 6">
        <text>O-phospho-L-seryl-[protein] + H2O = L-seryl-[protein] + phosphate</text>
        <dbReference type="Rhea" id="RHEA:20629"/>
        <dbReference type="Rhea" id="RHEA-COMP:9863"/>
        <dbReference type="Rhea" id="RHEA-COMP:11604"/>
        <dbReference type="ChEBI" id="CHEBI:15377"/>
        <dbReference type="ChEBI" id="CHEBI:29999"/>
        <dbReference type="ChEBI" id="CHEBI:43474"/>
        <dbReference type="ChEBI" id="CHEBI:83421"/>
        <dbReference type="EC" id="3.1.3.16"/>
    </reaction>
</comment>
<dbReference type="Pfam" id="PF03031">
    <property type="entry name" value="NIF"/>
    <property type="match status" value="1"/>
</dbReference>
<dbReference type="OrthoDB" id="10249888at2759"/>
<feature type="domain" description="FCP1 homology" evidence="9">
    <location>
        <begin position="159"/>
        <end position="338"/>
    </location>
</feature>
<keyword evidence="11" id="KW-1185">Reference proteome</keyword>
<evidence type="ECO:0000259" key="8">
    <source>
        <dbReference type="PROSITE" id="PS50172"/>
    </source>
</evidence>
<evidence type="ECO:0000256" key="7">
    <source>
        <dbReference type="SAM" id="MobiDB-lite"/>
    </source>
</evidence>
<keyword evidence="3 6" id="KW-0539">Nucleus</keyword>
<dbReference type="NCBIfam" id="TIGR02250">
    <property type="entry name" value="FCP1_euk"/>
    <property type="match status" value="1"/>
</dbReference>
<feature type="region of interest" description="Disordered" evidence="7">
    <location>
        <begin position="432"/>
        <end position="456"/>
    </location>
</feature>
<comment type="function">
    <text evidence="6">This promotes the activity of RNA polymerase II.</text>
</comment>
<dbReference type="CDD" id="cd07521">
    <property type="entry name" value="HAD_FCP1-like"/>
    <property type="match status" value="1"/>
</dbReference>
<evidence type="ECO:0000313" key="10">
    <source>
        <dbReference type="EMBL" id="TVY71190.1"/>
    </source>
</evidence>
<evidence type="ECO:0000259" key="9">
    <source>
        <dbReference type="PROSITE" id="PS50969"/>
    </source>
</evidence>
<dbReference type="SUPFAM" id="SSF56784">
    <property type="entry name" value="HAD-like"/>
    <property type="match status" value="1"/>
</dbReference>
<accession>A0A8T9BXX9</accession>
<dbReference type="EMBL" id="QGMK01001317">
    <property type="protein sequence ID" value="TVY71190.1"/>
    <property type="molecule type" value="Genomic_DNA"/>
</dbReference>
<feature type="compositionally biased region" description="Polar residues" evidence="7">
    <location>
        <begin position="766"/>
        <end position="793"/>
    </location>
</feature>
<feature type="domain" description="BRCT" evidence="8">
    <location>
        <begin position="535"/>
        <end position="630"/>
    </location>
</feature>
<dbReference type="InterPro" id="IPR036412">
    <property type="entry name" value="HAD-like_sf"/>
</dbReference>
<dbReference type="PANTHER" id="PTHR23081">
    <property type="entry name" value="RNA POLYMERASE II CTD PHOSPHATASE"/>
    <property type="match status" value="1"/>
</dbReference>
<dbReference type="Gene3D" id="3.40.50.10190">
    <property type="entry name" value="BRCT domain"/>
    <property type="match status" value="1"/>
</dbReference>
<comment type="caution">
    <text evidence="10">The sequence shown here is derived from an EMBL/GenBank/DDBJ whole genome shotgun (WGS) entry which is preliminary data.</text>
</comment>
<evidence type="ECO:0000256" key="4">
    <source>
        <dbReference type="ARBA" id="ARBA00047761"/>
    </source>
</evidence>